<dbReference type="PhylomeDB" id="R7QE08"/>
<dbReference type="GeneID" id="17323225"/>
<dbReference type="RefSeq" id="XP_005715510.1">
    <property type="nucleotide sequence ID" value="XM_005715453.1"/>
</dbReference>
<dbReference type="PANTHER" id="PTHR43364:SF4">
    <property type="entry name" value="NAD(P)-LINKED OXIDOREDUCTASE SUPERFAMILY PROTEIN"/>
    <property type="match status" value="1"/>
</dbReference>
<reference evidence="5" key="1">
    <citation type="journal article" date="2013" name="Proc. Natl. Acad. Sci. U.S.A.">
        <title>Genome structure and metabolic features in the red seaweed Chondrus crispus shed light on evolution of the Archaeplastida.</title>
        <authorList>
            <person name="Collen J."/>
            <person name="Porcel B."/>
            <person name="Carre W."/>
            <person name="Ball S.G."/>
            <person name="Chaparro C."/>
            <person name="Tonon T."/>
            <person name="Barbeyron T."/>
            <person name="Michel G."/>
            <person name="Noel B."/>
            <person name="Valentin K."/>
            <person name="Elias M."/>
            <person name="Artiguenave F."/>
            <person name="Arun A."/>
            <person name="Aury J.M."/>
            <person name="Barbosa-Neto J.F."/>
            <person name="Bothwell J.H."/>
            <person name="Bouget F.Y."/>
            <person name="Brillet L."/>
            <person name="Cabello-Hurtado F."/>
            <person name="Capella-Gutierrez S."/>
            <person name="Charrier B."/>
            <person name="Cladiere L."/>
            <person name="Cock J.M."/>
            <person name="Coelho S.M."/>
            <person name="Colleoni C."/>
            <person name="Czjzek M."/>
            <person name="Da Silva C."/>
            <person name="Delage L."/>
            <person name="Denoeud F."/>
            <person name="Deschamps P."/>
            <person name="Dittami S.M."/>
            <person name="Gabaldon T."/>
            <person name="Gachon C.M."/>
            <person name="Groisillier A."/>
            <person name="Herve C."/>
            <person name="Jabbari K."/>
            <person name="Katinka M."/>
            <person name="Kloareg B."/>
            <person name="Kowalczyk N."/>
            <person name="Labadie K."/>
            <person name="Leblanc C."/>
            <person name="Lopez P.J."/>
            <person name="McLachlan D.H."/>
            <person name="Meslet-Cladiere L."/>
            <person name="Moustafa A."/>
            <person name="Nehr Z."/>
            <person name="Nyvall Collen P."/>
            <person name="Panaud O."/>
            <person name="Partensky F."/>
            <person name="Poulain J."/>
            <person name="Rensing S.A."/>
            <person name="Rousvoal S."/>
            <person name="Samson G."/>
            <person name="Symeonidi A."/>
            <person name="Weissenbach J."/>
            <person name="Zambounis A."/>
            <person name="Wincker P."/>
            <person name="Boyen C."/>
        </authorList>
    </citation>
    <scope>NUCLEOTIDE SEQUENCE [LARGE SCALE GENOMIC DNA]</scope>
    <source>
        <strain evidence="5">cv. Stackhouse</strain>
    </source>
</reference>
<evidence type="ECO:0000313" key="4">
    <source>
        <dbReference type="EMBL" id="CDF35691.1"/>
    </source>
</evidence>
<evidence type="ECO:0000256" key="1">
    <source>
        <dbReference type="ARBA" id="ARBA00023002"/>
    </source>
</evidence>
<organism evidence="4 5">
    <name type="scientific">Chondrus crispus</name>
    <name type="common">Carrageen Irish moss</name>
    <name type="synonym">Polymorpha crispa</name>
    <dbReference type="NCBI Taxonomy" id="2769"/>
    <lineage>
        <taxon>Eukaryota</taxon>
        <taxon>Rhodophyta</taxon>
        <taxon>Florideophyceae</taxon>
        <taxon>Rhodymeniophycidae</taxon>
        <taxon>Gigartinales</taxon>
        <taxon>Gigartinaceae</taxon>
        <taxon>Chondrus</taxon>
    </lineage>
</organism>
<dbReference type="OrthoDB" id="2310150at2759"/>
<keyword evidence="1" id="KW-0560">Oxidoreductase</keyword>
<dbReference type="AlphaFoldDB" id="R7QE08"/>
<dbReference type="PROSITE" id="PS00062">
    <property type="entry name" value="ALDOKETO_REDUCTASE_2"/>
    <property type="match status" value="1"/>
</dbReference>
<feature type="domain" description="NADP-dependent oxidoreductase" evidence="3">
    <location>
        <begin position="55"/>
        <end position="349"/>
    </location>
</feature>
<name>R7QE08_CHOCR</name>
<dbReference type="InterPro" id="IPR018170">
    <property type="entry name" value="Aldo/ket_reductase_CS"/>
</dbReference>
<dbReference type="EMBL" id="HG001741">
    <property type="protein sequence ID" value="CDF35691.1"/>
    <property type="molecule type" value="Genomic_DNA"/>
</dbReference>
<dbReference type="Proteomes" id="UP000012073">
    <property type="component" value="Unassembled WGS sequence"/>
</dbReference>
<dbReference type="SUPFAM" id="SSF51430">
    <property type="entry name" value="NAD(P)-linked oxidoreductase"/>
    <property type="match status" value="1"/>
</dbReference>
<feature type="compositionally biased region" description="Basic residues" evidence="2">
    <location>
        <begin position="19"/>
        <end position="35"/>
    </location>
</feature>
<gene>
    <name evidence="4" type="ORF">CHC_T00004134001</name>
</gene>
<dbReference type="PANTHER" id="PTHR43364">
    <property type="entry name" value="NADH-SPECIFIC METHYLGLYOXAL REDUCTASE-RELATED"/>
    <property type="match status" value="1"/>
</dbReference>
<evidence type="ECO:0000313" key="5">
    <source>
        <dbReference type="Proteomes" id="UP000012073"/>
    </source>
</evidence>
<dbReference type="CDD" id="cd19093">
    <property type="entry name" value="AKR_AtPLR-like"/>
    <property type="match status" value="1"/>
</dbReference>
<keyword evidence="5" id="KW-1185">Reference proteome</keyword>
<evidence type="ECO:0000256" key="2">
    <source>
        <dbReference type="SAM" id="MobiDB-lite"/>
    </source>
</evidence>
<dbReference type="Gene3D" id="3.20.20.100">
    <property type="entry name" value="NADP-dependent oxidoreductase domain"/>
    <property type="match status" value="1"/>
</dbReference>
<sequence>MPQTPSFILPSPRLLPSPRSRRSQLPRPSRRRARCRATASASPRPLGPFPSVTPVGLGTWAWGNRFLFGYSPTDDAALQQAFDTALARGVNLIDTADSYGTGNLNARAEILLGKFLADSPLPTSDVIIATKFASYPWRLTPDSIATAAARSAERLGRPVDLGQIHWSASKYAPWQERALWDGLALARERGYVREIGVSNFGPKQLVRIDKYLREEKGVRLATAQTQLSLLMRTPTEDGFLETANKLGVGVIGYSPLCLGLLTGKYVREPPRGPRAVLFRSLRSEALVEKLREIGERKGGRTPGQVAIAWCLAQGVIVITGVRKAEHVEESVSASEITLSREECAELVEVARAGKQMIPNSFQTA</sequence>
<dbReference type="Gramene" id="CDF35691">
    <property type="protein sequence ID" value="CDF35691"/>
    <property type="gene ID" value="CHC_T00004134001"/>
</dbReference>
<feature type="compositionally biased region" description="Low complexity" evidence="2">
    <location>
        <begin position="9"/>
        <end position="18"/>
    </location>
</feature>
<dbReference type="InterPro" id="IPR023210">
    <property type="entry name" value="NADP_OxRdtase_dom"/>
</dbReference>
<protein>
    <recommendedName>
        <fullName evidence="3">NADP-dependent oxidoreductase domain-containing protein</fullName>
    </recommendedName>
</protein>
<dbReference type="InterPro" id="IPR050523">
    <property type="entry name" value="AKR_Detox_Biosynth"/>
</dbReference>
<accession>R7QE08</accession>
<dbReference type="Pfam" id="PF00248">
    <property type="entry name" value="Aldo_ket_red"/>
    <property type="match status" value="1"/>
</dbReference>
<dbReference type="InterPro" id="IPR036812">
    <property type="entry name" value="NAD(P)_OxRdtase_dom_sf"/>
</dbReference>
<feature type="region of interest" description="Disordered" evidence="2">
    <location>
        <begin position="1"/>
        <end position="48"/>
    </location>
</feature>
<dbReference type="STRING" id="2769.R7QE08"/>
<dbReference type="GO" id="GO:0016491">
    <property type="term" value="F:oxidoreductase activity"/>
    <property type="evidence" value="ECO:0007669"/>
    <property type="project" value="UniProtKB-KW"/>
</dbReference>
<proteinExistence type="predicted"/>
<evidence type="ECO:0000259" key="3">
    <source>
        <dbReference type="Pfam" id="PF00248"/>
    </source>
</evidence>
<dbReference type="KEGG" id="ccp:CHC_T00004134001"/>
<dbReference type="OMA" id="CGTWAWG"/>